<dbReference type="PANTHER" id="PTHR47432:SF1">
    <property type="entry name" value="CELL WALL ASSEMBLY REGULATOR SMI1"/>
    <property type="match status" value="1"/>
</dbReference>
<accession>A0A2S2FAI1</accession>
<dbReference type="PANTHER" id="PTHR47432">
    <property type="entry name" value="CELL WALL ASSEMBLY REGULATOR SMI1"/>
    <property type="match status" value="1"/>
</dbReference>
<dbReference type="Pfam" id="PF09346">
    <property type="entry name" value="SMI1_KNR4"/>
    <property type="match status" value="1"/>
</dbReference>
<sequence>MLTINLNDNAFLIDQQEFQFPISIQELIAVLGEANRILKYDPNTIYVWDELGISAYVPPDQTSDFITTTLQLTFQHQNYEHSPKQPFNGQFKYKNQDAISYFFKHPELRIPIYEGDTHKALVAHNISAWFHGDLKQHQIDGISFSHYEVPSPPEVLILDTEFRHFEKLWKEGISAIEHVVPKHNRYFNLKHGIQNQDITDLQSIHDIKMPDILINFYKVHNVYWDAVTSVFQFNVNGWGYDLLPFEDIYQHWQNNVELNTEENLDSSNYPNYDPRTKINDYTNPLWIPFAEGRNGDYLLIDLDPNENGIYGQIIELQNESWQRNIVANSLEELIHRTIEQLKEPITEHFKFILENG</sequence>
<evidence type="ECO:0000259" key="1">
    <source>
        <dbReference type="SMART" id="SM00860"/>
    </source>
</evidence>
<evidence type="ECO:0000313" key="3">
    <source>
        <dbReference type="Proteomes" id="UP000245977"/>
    </source>
</evidence>
<name>A0A2S2FAI1_9GAMM</name>
<dbReference type="Pfam" id="PF24880">
    <property type="entry name" value="DUF7738"/>
    <property type="match status" value="1"/>
</dbReference>
<dbReference type="SUPFAM" id="SSF160631">
    <property type="entry name" value="SMI1/KNR4-like"/>
    <property type="match status" value="1"/>
</dbReference>
<dbReference type="Proteomes" id="UP000245977">
    <property type="component" value="Chromosome"/>
</dbReference>
<protein>
    <submittedName>
        <fullName evidence="2">SMI1/KNR4 family protein</fullName>
    </submittedName>
</protein>
<gene>
    <name evidence="2" type="ORF">DJ533_04455</name>
</gene>
<dbReference type="RefSeq" id="WP_065994005.1">
    <property type="nucleotide sequence ID" value="NZ_CP029397.2"/>
</dbReference>
<evidence type="ECO:0000313" key="2">
    <source>
        <dbReference type="EMBL" id="AWL27888.1"/>
    </source>
</evidence>
<dbReference type="InterPro" id="IPR037883">
    <property type="entry name" value="Knr4/Smi1-like_sf"/>
</dbReference>
<keyword evidence="3" id="KW-1185">Reference proteome</keyword>
<dbReference type="KEGG" id="adv:DJ533_04455"/>
<organism evidence="2 3">
    <name type="scientific">Acinetobacter defluvii</name>
    <dbReference type="NCBI Taxonomy" id="1871111"/>
    <lineage>
        <taxon>Bacteria</taxon>
        <taxon>Pseudomonadati</taxon>
        <taxon>Pseudomonadota</taxon>
        <taxon>Gammaproteobacteria</taxon>
        <taxon>Moraxellales</taxon>
        <taxon>Moraxellaceae</taxon>
        <taxon>Acinetobacter</taxon>
    </lineage>
</organism>
<dbReference type="InterPro" id="IPR018958">
    <property type="entry name" value="Knr4/Smi1-like_dom"/>
</dbReference>
<dbReference type="Gene3D" id="3.40.1580.10">
    <property type="entry name" value="SMI1/KNR4-like"/>
    <property type="match status" value="1"/>
</dbReference>
<dbReference type="AlphaFoldDB" id="A0A2S2FAI1"/>
<dbReference type="SMART" id="SM00860">
    <property type="entry name" value="SMI1_KNR4"/>
    <property type="match status" value="1"/>
</dbReference>
<dbReference type="STRING" id="1871111.GCA_001704615_03344"/>
<dbReference type="OrthoDB" id="7593948at2"/>
<dbReference type="InterPro" id="IPR051873">
    <property type="entry name" value="KNR4/SMI1_regulator"/>
</dbReference>
<feature type="domain" description="Knr4/Smi1-like" evidence="1">
    <location>
        <begin position="192"/>
        <end position="336"/>
    </location>
</feature>
<proteinExistence type="predicted"/>
<dbReference type="EMBL" id="CP029397">
    <property type="protein sequence ID" value="AWL27888.1"/>
    <property type="molecule type" value="Genomic_DNA"/>
</dbReference>
<dbReference type="InterPro" id="IPR056640">
    <property type="entry name" value="DUF7738"/>
</dbReference>
<reference evidence="2" key="1">
    <citation type="submission" date="2019-08" db="EMBL/GenBank/DDBJ databases">
        <title>The complete genome of Acinetobacter defluvii strain WCHAD010030.</title>
        <authorList>
            <person name="Hu Y."/>
            <person name="Qin J."/>
            <person name="Feng Y."/>
            <person name="Zong Z."/>
        </authorList>
    </citation>
    <scope>NUCLEOTIDE SEQUENCE</scope>
    <source>
        <strain evidence="2">WCHA30</strain>
    </source>
</reference>